<proteinExistence type="predicted"/>
<accession>A0ABU3Q874</accession>
<evidence type="ECO:0000313" key="2">
    <source>
        <dbReference type="EMBL" id="MDT9599610.1"/>
    </source>
</evidence>
<dbReference type="InterPro" id="IPR018551">
    <property type="entry name" value="DUF2007"/>
</dbReference>
<evidence type="ECO:0000313" key="3">
    <source>
        <dbReference type="Proteomes" id="UP001259572"/>
    </source>
</evidence>
<gene>
    <name evidence="2" type="ORF">RQX22_11680</name>
</gene>
<feature type="domain" description="DUF2007" evidence="1">
    <location>
        <begin position="4"/>
        <end position="63"/>
    </location>
</feature>
<name>A0ABU3Q874_9SPHN</name>
<organism evidence="2 3">
    <name type="scientific">Sphingosinicella rhizophila</name>
    <dbReference type="NCBI Taxonomy" id="3050082"/>
    <lineage>
        <taxon>Bacteria</taxon>
        <taxon>Pseudomonadati</taxon>
        <taxon>Pseudomonadota</taxon>
        <taxon>Alphaproteobacteria</taxon>
        <taxon>Sphingomonadales</taxon>
        <taxon>Sphingosinicellaceae</taxon>
        <taxon>Sphingosinicella</taxon>
    </lineage>
</organism>
<reference evidence="2 3" key="1">
    <citation type="submission" date="2023-05" db="EMBL/GenBank/DDBJ databases">
        <authorList>
            <person name="Guo Y."/>
        </authorList>
    </citation>
    <scope>NUCLEOTIDE SEQUENCE [LARGE SCALE GENOMIC DNA]</scope>
    <source>
        <strain evidence="2 3">GR2756</strain>
    </source>
</reference>
<dbReference type="Gene3D" id="3.30.70.790">
    <property type="entry name" value="UreE, C-terminal domain"/>
    <property type="match status" value="1"/>
</dbReference>
<dbReference type="Pfam" id="PF09413">
    <property type="entry name" value="DUF2007"/>
    <property type="match status" value="1"/>
</dbReference>
<protein>
    <submittedName>
        <fullName evidence="2">DUF2007 domain-containing protein</fullName>
    </submittedName>
</protein>
<dbReference type="EMBL" id="JAVUPU010000005">
    <property type="protein sequence ID" value="MDT9599610.1"/>
    <property type="molecule type" value="Genomic_DNA"/>
</dbReference>
<comment type="caution">
    <text evidence="2">The sequence shown here is derived from an EMBL/GenBank/DDBJ whole genome shotgun (WGS) entry which is preliminary data.</text>
</comment>
<sequence length="65" mass="7314">MALVELARFYNSFEAGLARSRLASEGIESFIFDMEMSWDGMGILIPIRLMVDDEDRDEAAGLLID</sequence>
<dbReference type="Proteomes" id="UP001259572">
    <property type="component" value="Unassembled WGS sequence"/>
</dbReference>
<dbReference type="RefSeq" id="WP_315726688.1">
    <property type="nucleotide sequence ID" value="NZ_JAVUPU010000005.1"/>
</dbReference>
<evidence type="ECO:0000259" key="1">
    <source>
        <dbReference type="Pfam" id="PF09413"/>
    </source>
</evidence>
<dbReference type="SUPFAM" id="SSF54913">
    <property type="entry name" value="GlnB-like"/>
    <property type="match status" value="1"/>
</dbReference>
<keyword evidence="3" id="KW-1185">Reference proteome</keyword>
<dbReference type="InterPro" id="IPR011322">
    <property type="entry name" value="N-reg_PII-like_a/b"/>
</dbReference>